<feature type="domain" description="Nephrocystin 3-like N-terminal" evidence="4">
    <location>
        <begin position="275"/>
        <end position="461"/>
    </location>
</feature>
<dbReference type="AlphaFoldDB" id="S3DGF0"/>
<accession>S3DGF0</accession>
<dbReference type="EMBL" id="KE145352">
    <property type="protein sequence ID" value="EPE36765.1"/>
    <property type="molecule type" value="Genomic_DNA"/>
</dbReference>
<feature type="signal peptide" evidence="2">
    <location>
        <begin position="1"/>
        <end position="18"/>
    </location>
</feature>
<gene>
    <name evidence="6" type="ORF">GLAREA_08928</name>
</gene>
<dbReference type="PANTHER" id="PTHR10039">
    <property type="entry name" value="AMELOGENIN"/>
    <property type="match status" value="1"/>
</dbReference>
<dbReference type="Pfam" id="PF25053">
    <property type="entry name" value="DUF7791"/>
    <property type="match status" value="1"/>
</dbReference>
<feature type="chain" id="PRO_5004519659" evidence="2">
    <location>
        <begin position="19"/>
        <end position="1046"/>
    </location>
</feature>
<dbReference type="InterPro" id="IPR027417">
    <property type="entry name" value="P-loop_NTPase"/>
</dbReference>
<dbReference type="Proteomes" id="UP000016922">
    <property type="component" value="Unassembled WGS sequence"/>
</dbReference>
<feature type="domain" description="NACHT-NTPase and P-loop NTPases N-terminal" evidence="3">
    <location>
        <begin position="13"/>
        <end position="131"/>
    </location>
</feature>
<dbReference type="Pfam" id="PF24883">
    <property type="entry name" value="NPHP3_N"/>
    <property type="match status" value="1"/>
</dbReference>
<feature type="domain" description="DUF7791" evidence="5">
    <location>
        <begin position="570"/>
        <end position="725"/>
    </location>
</feature>
<keyword evidence="7" id="KW-1185">Reference proteome</keyword>
<keyword evidence="6" id="KW-0378">Hydrolase</keyword>
<protein>
    <submittedName>
        <fullName evidence="6">p-loop containing nucleoside triphosphate hydrolase</fullName>
    </submittedName>
</protein>
<evidence type="ECO:0000256" key="2">
    <source>
        <dbReference type="SAM" id="SignalP"/>
    </source>
</evidence>
<dbReference type="HOGENOM" id="CLU_291710_0_0_1"/>
<evidence type="ECO:0000259" key="4">
    <source>
        <dbReference type="Pfam" id="PF24883"/>
    </source>
</evidence>
<reference evidence="6 7" key="1">
    <citation type="journal article" date="2013" name="BMC Genomics">
        <title>Genomics-driven discovery of the pneumocandin biosynthetic gene cluster in the fungus Glarea lozoyensis.</title>
        <authorList>
            <person name="Chen L."/>
            <person name="Yue Q."/>
            <person name="Zhang X."/>
            <person name="Xiang M."/>
            <person name="Wang C."/>
            <person name="Li S."/>
            <person name="Che Y."/>
            <person name="Ortiz-Lopez F.J."/>
            <person name="Bills G.F."/>
            <person name="Liu X."/>
            <person name="An Z."/>
        </authorList>
    </citation>
    <scope>NUCLEOTIDE SEQUENCE [LARGE SCALE GENOMIC DNA]</scope>
    <source>
        <strain evidence="7">ATCC 20868 / MF5171</strain>
    </source>
</reference>
<dbReference type="InterPro" id="IPR031352">
    <property type="entry name" value="SesA"/>
</dbReference>
<dbReference type="RefSeq" id="XP_008076080.1">
    <property type="nucleotide sequence ID" value="XM_008077889.1"/>
</dbReference>
<dbReference type="GeneID" id="19467976"/>
<evidence type="ECO:0000259" key="3">
    <source>
        <dbReference type="Pfam" id="PF17107"/>
    </source>
</evidence>
<dbReference type="Gene3D" id="3.40.50.300">
    <property type="entry name" value="P-loop containing nucleotide triphosphate hydrolases"/>
    <property type="match status" value="1"/>
</dbReference>
<evidence type="ECO:0000259" key="5">
    <source>
        <dbReference type="Pfam" id="PF25053"/>
    </source>
</evidence>
<organism evidence="6 7">
    <name type="scientific">Glarea lozoyensis (strain ATCC 20868 / MF5171)</name>
    <dbReference type="NCBI Taxonomy" id="1116229"/>
    <lineage>
        <taxon>Eukaryota</taxon>
        <taxon>Fungi</taxon>
        <taxon>Dikarya</taxon>
        <taxon>Ascomycota</taxon>
        <taxon>Pezizomycotina</taxon>
        <taxon>Leotiomycetes</taxon>
        <taxon>Helotiales</taxon>
        <taxon>Helotiaceae</taxon>
        <taxon>Glarea</taxon>
    </lineage>
</organism>
<keyword evidence="1" id="KW-0677">Repeat</keyword>
<dbReference type="OMA" id="NGPMTNN"/>
<dbReference type="InterPro" id="IPR056884">
    <property type="entry name" value="NPHP3-like_N"/>
</dbReference>
<keyword evidence="2" id="KW-0732">Signal</keyword>
<proteinExistence type="predicted"/>
<name>S3DGF0_GLAL2</name>
<dbReference type="SUPFAM" id="SSF52540">
    <property type="entry name" value="P-loop containing nucleoside triphosphate hydrolases"/>
    <property type="match status" value="1"/>
</dbReference>
<sequence length="1046" mass="119521">MSGAEAILVLGVISSVVAIVDGTKQVYDAASNAQGLPEAFREVAGRLPIVKNILGSAERNIRDGHVDEAACKSMKPLIDRCKVSAETLDGIFQKVLPADDATRWVRYVSAAKTLGKGGGVETLMKGLLDDVLLIASKHGMETARADQVEQLKKAIEELSAISHSIPDSELDETSITNNNFGNGPMTNNNVSGNQKFQANFGSGEQFQAESQVFHMNNEQIKEPRYYAQVQHFSPASAAPRESYLQRKSEEEILAHLAFDGMHERYDDIAEAHKQTFGWIYRKPELKFVDWLKAGKGIYWISGKAGCGKSTLMKFLFADPRTIESLPEDIENTLISGFFFHDRRENPLLKSQEGLFRAIIFSILYKYRQLIPITLPKRWETARDNISAGMGTLEMRRWSIVELKETFKSIISQTRLRLHLFFIIDGLDEFSGRDQDIIDVLKSLLPASNDSLVRVQLCVSSRPHLAFEQSYLQSLHIKVQDLTADDIKIYVETKFSDVRQLRELLNDDPFTTKLLIKEILSKAEGVFLWVTLVVTSLVDSLNSGDDLKTLQARLSFLPAGLAPLYKHMLEQIDPFYHRHAGQMFRIVQTAVKPLSPLAMSFAEDDPREALSKGSILSGTDIAERHIKVAKRLKARTAGLIEVRLIERDPSENQFRSQDDASLKLKYEQLVETPWKTSRVQYLHLTVKEFLCSDRVPVWLANQMLLTAAAHIDIIVCCLRQFCTTRSLHLSNYNHTNTSLFHKLGTYFSSMREGIIFVMMFHAREAERLTGTSQLAYLEVLDSLITEICATEIGEWKHWHWHWTLPRYGDWSEPTGWQSDYIAYLTAVGMTRSVIDKFERGYNPVKKRGRPLLLYATCNLAPDFYYDDFERDAFDPIIVEHLLKRGCDPNQLFTSEHVDDVRDEGTRTAWESVLLQVYLRFCGDWPHSRGVDHYVSDFDQHREFMRELKLRWLKIIELFLRYGANAAQSVYHEVRRRHSRTATKRSGLFIFNKVFADFDDPLVILIRKQMIAKGATEFEKDMLESKSKLRHIPVFGKALAARRDEKRK</sequence>
<dbReference type="OrthoDB" id="674604at2759"/>
<dbReference type="InterPro" id="IPR056693">
    <property type="entry name" value="DUF7791"/>
</dbReference>
<dbReference type="GO" id="GO:0016787">
    <property type="term" value="F:hydrolase activity"/>
    <property type="evidence" value="ECO:0007669"/>
    <property type="project" value="UniProtKB-KW"/>
</dbReference>
<evidence type="ECO:0000256" key="1">
    <source>
        <dbReference type="ARBA" id="ARBA00022737"/>
    </source>
</evidence>
<dbReference type="eggNOG" id="ENOG502SHWY">
    <property type="taxonomic scope" value="Eukaryota"/>
</dbReference>
<dbReference type="KEGG" id="glz:GLAREA_08928"/>
<evidence type="ECO:0000313" key="7">
    <source>
        <dbReference type="Proteomes" id="UP000016922"/>
    </source>
</evidence>
<dbReference type="PANTHER" id="PTHR10039:SF5">
    <property type="entry name" value="NACHT DOMAIN-CONTAINING PROTEIN"/>
    <property type="match status" value="1"/>
</dbReference>
<dbReference type="Pfam" id="PF17107">
    <property type="entry name" value="SesA"/>
    <property type="match status" value="1"/>
</dbReference>
<evidence type="ECO:0000313" key="6">
    <source>
        <dbReference type="EMBL" id="EPE36765.1"/>
    </source>
</evidence>